<dbReference type="Pfam" id="PF03235">
    <property type="entry name" value="GmrSD_N"/>
    <property type="match status" value="1"/>
</dbReference>
<evidence type="ECO:0000313" key="4">
    <source>
        <dbReference type="Proteomes" id="UP000321250"/>
    </source>
</evidence>
<dbReference type="OrthoDB" id="9798761at2"/>
<dbReference type="Proteomes" id="UP000321250">
    <property type="component" value="Unassembled WGS sequence"/>
</dbReference>
<dbReference type="EMBL" id="VOQR01000001">
    <property type="protein sequence ID" value="TXC70961.1"/>
    <property type="molecule type" value="Genomic_DNA"/>
</dbReference>
<gene>
    <name evidence="3" type="ORF">FSB78_08390</name>
</gene>
<evidence type="ECO:0000313" key="3">
    <source>
        <dbReference type="EMBL" id="TXC70961.1"/>
    </source>
</evidence>
<evidence type="ECO:0000259" key="1">
    <source>
        <dbReference type="Pfam" id="PF03235"/>
    </source>
</evidence>
<comment type="caution">
    <text evidence="3">The sequence shown here is derived from an EMBL/GenBank/DDBJ whole genome shotgun (WGS) entry which is preliminary data.</text>
</comment>
<evidence type="ECO:0000259" key="2">
    <source>
        <dbReference type="Pfam" id="PF07510"/>
    </source>
</evidence>
<sequence>MSYQSITIADALKRVNQSLFLPAIQRPYVWKQEAIVSLFDSLMHGYPISSFLFWAVERENRRNWSIYKFNEQHRQGEPWNDKVEPDGRDVVFVLDGQQRLTSLLIGLNGSFTLRARYGRREKVASYRAHHLYLDLFQDPDIFDDEDEVTANRYGLKFSDVAPRNDHRHLWIKVGDILDLEHEDRLVAYMDERFRAVGDRVTRPQLDTAELNLRRLHERIWLDRPISFYTERSQDIERVLAIFIRANDGGTKLSKADLLMSVVTTTWGDAYVRDEILGLVNRLNKGLGSQFSFDKDLVMRACLVLSELPTVYSIANFNEHNMAVMRENWQMIRSSLEGAVSLAARFGLDDGLLSSMNAIIPIAYYLFRLGGHPLDGTSTFDVNNRERIRRWLFSCLLNGVFGGNSDQTIATCRDTIRESFRHDRDFPLEQLARDLLSRRNRYIAFDDEGVKKLLATQYGHRHASLALSLLYDGRQLRARYHVDHIVPTALLSERSLRDRGVPGPLIERIRASVNRLGNLQLLIDRENLNKSDGELAPWLATRGAGYLEQHLIPENTALWQPEAFLEFLDAREDLMRKTIKRILLIEDKPVSFAG</sequence>
<dbReference type="RefSeq" id="WP_147081770.1">
    <property type="nucleotide sequence ID" value="NZ_VOQR01000001.1"/>
</dbReference>
<feature type="domain" description="GmrSD restriction endonucleases N-terminal" evidence="1">
    <location>
        <begin position="9"/>
        <end position="260"/>
    </location>
</feature>
<organism evidence="3 4">
    <name type="scientific">Sphingomonas ginsenosidivorax</name>
    <dbReference type="NCBI Taxonomy" id="862135"/>
    <lineage>
        <taxon>Bacteria</taxon>
        <taxon>Pseudomonadati</taxon>
        <taxon>Pseudomonadota</taxon>
        <taxon>Alphaproteobacteria</taxon>
        <taxon>Sphingomonadales</taxon>
        <taxon>Sphingomonadaceae</taxon>
        <taxon>Sphingomonas</taxon>
    </lineage>
</organism>
<dbReference type="AlphaFoldDB" id="A0A5C6UFE8"/>
<dbReference type="InterPro" id="IPR011089">
    <property type="entry name" value="GmrSD_C"/>
</dbReference>
<keyword evidence="4" id="KW-1185">Reference proteome</keyword>
<proteinExistence type="predicted"/>
<dbReference type="Pfam" id="PF07510">
    <property type="entry name" value="GmrSD_C"/>
    <property type="match status" value="1"/>
</dbReference>
<feature type="domain" description="GmrSD restriction endonucleases C-terminal" evidence="2">
    <location>
        <begin position="471"/>
        <end position="576"/>
    </location>
</feature>
<reference evidence="3 4" key="1">
    <citation type="journal article" date="2013" name="Antonie Van Leeuwenhoek">
        <title>Sphingomonas ginsenosidivorax sp. nov., with the ability to transform ginsenosides.</title>
        <authorList>
            <person name="Jin X.F."/>
            <person name="Kim J.K."/>
            <person name="Liu Q.M."/>
            <person name="Kang M.S."/>
            <person name="He D."/>
            <person name="Jin F.X."/>
            <person name="Kim S.C."/>
            <person name="Im W.T."/>
        </authorList>
    </citation>
    <scope>NUCLEOTIDE SEQUENCE [LARGE SCALE GENOMIC DNA]</scope>
    <source>
        <strain evidence="3 4">KHI67</strain>
    </source>
</reference>
<dbReference type="PANTHER" id="PTHR37292:SF2">
    <property type="entry name" value="DUF262 DOMAIN-CONTAINING PROTEIN"/>
    <property type="match status" value="1"/>
</dbReference>
<name>A0A5C6UFE8_9SPHN</name>
<dbReference type="PANTHER" id="PTHR37292">
    <property type="entry name" value="VNG6097C"/>
    <property type="match status" value="1"/>
</dbReference>
<protein>
    <submittedName>
        <fullName evidence="3">DUF262 domain-containing protein</fullName>
    </submittedName>
</protein>
<dbReference type="InterPro" id="IPR004919">
    <property type="entry name" value="GmrSD_N"/>
</dbReference>
<accession>A0A5C6UFE8</accession>